<dbReference type="OrthoDB" id="4206510at2759"/>
<organism evidence="4 5">
    <name type="scientific">Helicocarpus griseus UAMH5409</name>
    <dbReference type="NCBI Taxonomy" id="1447875"/>
    <lineage>
        <taxon>Eukaryota</taxon>
        <taxon>Fungi</taxon>
        <taxon>Dikarya</taxon>
        <taxon>Ascomycota</taxon>
        <taxon>Pezizomycotina</taxon>
        <taxon>Eurotiomycetes</taxon>
        <taxon>Eurotiomycetidae</taxon>
        <taxon>Onygenales</taxon>
        <taxon>Ajellomycetaceae</taxon>
        <taxon>Helicocarpus</taxon>
    </lineage>
</organism>
<dbReference type="AlphaFoldDB" id="A0A2B7WSV3"/>
<name>A0A2B7WSV3_9EURO</name>
<keyword evidence="1" id="KW-0521">NADP</keyword>
<dbReference type="STRING" id="1447875.A0A2B7WSV3"/>
<evidence type="ECO:0000256" key="2">
    <source>
        <dbReference type="ARBA" id="ARBA00023002"/>
    </source>
</evidence>
<evidence type="ECO:0000256" key="1">
    <source>
        <dbReference type="ARBA" id="ARBA00022857"/>
    </source>
</evidence>
<dbReference type="InterPro" id="IPR051609">
    <property type="entry name" value="NmrA/Isoflavone_reductase-like"/>
</dbReference>
<sequence>MAERQRVLLLGATGETGGSILEALLEAGQFDVEIMVRPRSAEKPAVKQIANRGIKVRVSDLAAPEAQLVATLSGIDTFISAIGADDLIQQKSLVRAAKAAGVKRFVPCAFITVAPPTGVMLLRDEKEVIYNEIKRLVLPYTVIDVGFWHQFSYPRLPSGRVDYAMMMPNSTIHGDGSAPNLLTDLRDVGPFVARIIADDRTLNKYIYTWSDVLSENEIFNIVEEMSGEKIEREYESAQEVEQKVAAAASNLAQNPDIPMGRLQRYVTDYPYSKYVRGDNQPSYAKYLGYLDARELYPGFKPISFRDFFAEVLAGKGRKPYSGAPPAGKVADL</sequence>
<reference evidence="4 5" key="1">
    <citation type="submission" date="2017-10" db="EMBL/GenBank/DDBJ databases">
        <title>Comparative genomics in systemic dimorphic fungi from Ajellomycetaceae.</title>
        <authorList>
            <person name="Munoz J.F."/>
            <person name="Mcewen J.G."/>
            <person name="Clay O.K."/>
            <person name="Cuomo C.A."/>
        </authorList>
    </citation>
    <scope>NUCLEOTIDE SEQUENCE [LARGE SCALE GENOMIC DNA]</scope>
    <source>
        <strain evidence="4 5">UAMH5409</strain>
    </source>
</reference>
<dbReference type="CDD" id="cd05259">
    <property type="entry name" value="PCBER_SDR_a"/>
    <property type="match status" value="1"/>
</dbReference>
<dbReference type="InterPro" id="IPR045312">
    <property type="entry name" value="PCBER-like"/>
</dbReference>
<keyword evidence="2" id="KW-0560">Oxidoreductase</keyword>
<feature type="domain" description="NmrA-like" evidence="3">
    <location>
        <begin position="4"/>
        <end position="244"/>
    </location>
</feature>
<dbReference type="SUPFAM" id="SSF51735">
    <property type="entry name" value="NAD(P)-binding Rossmann-fold domains"/>
    <property type="match status" value="1"/>
</dbReference>
<comment type="caution">
    <text evidence="4">The sequence shown here is derived from an EMBL/GenBank/DDBJ whole genome shotgun (WGS) entry which is preliminary data.</text>
</comment>
<dbReference type="Gene3D" id="3.90.25.10">
    <property type="entry name" value="UDP-galactose 4-epimerase, domain 1"/>
    <property type="match status" value="1"/>
</dbReference>
<dbReference type="InterPro" id="IPR036291">
    <property type="entry name" value="NAD(P)-bd_dom_sf"/>
</dbReference>
<dbReference type="Pfam" id="PF05368">
    <property type="entry name" value="NmrA"/>
    <property type="match status" value="1"/>
</dbReference>
<dbReference type="PANTHER" id="PTHR47706">
    <property type="entry name" value="NMRA-LIKE FAMILY PROTEIN"/>
    <property type="match status" value="1"/>
</dbReference>
<accession>A0A2B7WSV3</accession>
<evidence type="ECO:0000259" key="3">
    <source>
        <dbReference type="Pfam" id="PF05368"/>
    </source>
</evidence>
<evidence type="ECO:0000313" key="5">
    <source>
        <dbReference type="Proteomes" id="UP000223968"/>
    </source>
</evidence>
<evidence type="ECO:0000313" key="4">
    <source>
        <dbReference type="EMBL" id="PGG99547.1"/>
    </source>
</evidence>
<proteinExistence type="predicted"/>
<dbReference type="PANTHER" id="PTHR47706:SF9">
    <property type="entry name" value="NMRA-LIKE DOMAIN-CONTAINING PROTEIN-RELATED"/>
    <property type="match status" value="1"/>
</dbReference>
<dbReference type="EMBL" id="PDNB01000201">
    <property type="protein sequence ID" value="PGG99547.1"/>
    <property type="molecule type" value="Genomic_DNA"/>
</dbReference>
<keyword evidence="5" id="KW-1185">Reference proteome</keyword>
<dbReference type="GO" id="GO:0016491">
    <property type="term" value="F:oxidoreductase activity"/>
    <property type="evidence" value="ECO:0007669"/>
    <property type="project" value="UniProtKB-KW"/>
</dbReference>
<dbReference type="Proteomes" id="UP000223968">
    <property type="component" value="Unassembled WGS sequence"/>
</dbReference>
<protein>
    <recommendedName>
        <fullName evidence="3">NmrA-like domain-containing protein</fullName>
    </recommendedName>
</protein>
<dbReference type="Gene3D" id="3.40.50.720">
    <property type="entry name" value="NAD(P)-binding Rossmann-like Domain"/>
    <property type="match status" value="1"/>
</dbReference>
<dbReference type="InterPro" id="IPR008030">
    <property type="entry name" value="NmrA-like"/>
</dbReference>
<gene>
    <name evidence="4" type="ORF">AJ79_08484</name>
</gene>